<evidence type="ECO:0000256" key="9">
    <source>
        <dbReference type="SAM" id="Phobius"/>
    </source>
</evidence>
<comment type="caution">
    <text evidence="12">The sequence shown here is derived from an EMBL/GenBank/DDBJ whole genome shotgun (WGS) entry which is preliminary data.</text>
</comment>
<keyword evidence="13" id="KW-1185">Reference proteome</keyword>
<feature type="transmembrane region" description="Helical" evidence="9">
    <location>
        <begin position="206"/>
        <end position="228"/>
    </location>
</feature>
<keyword evidence="5" id="KW-0547">Nucleotide-binding</keyword>
<keyword evidence="6" id="KW-0418">Kinase</keyword>
<dbReference type="Pfam" id="PF07730">
    <property type="entry name" value="HisKA_3"/>
    <property type="match status" value="1"/>
</dbReference>
<organism evidence="12 13">
    <name type="scientific">Paractinoplanes bogorensis</name>
    <dbReference type="NCBI Taxonomy" id="1610840"/>
    <lineage>
        <taxon>Bacteria</taxon>
        <taxon>Bacillati</taxon>
        <taxon>Actinomycetota</taxon>
        <taxon>Actinomycetes</taxon>
        <taxon>Micromonosporales</taxon>
        <taxon>Micromonosporaceae</taxon>
        <taxon>Paractinoplanes</taxon>
    </lineage>
</organism>
<dbReference type="Gene3D" id="1.20.5.1930">
    <property type="match status" value="1"/>
</dbReference>
<feature type="transmembrane region" description="Helical" evidence="9">
    <location>
        <begin position="108"/>
        <end position="127"/>
    </location>
</feature>
<dbReference type="PANTHER" id="PTHR24421">
    <property type="entry name" value="NITRATE/NITRITE SENSOR PROTEIN NARX-RELATED"/>
    <property type="match status" value="1"/>
</dbReference>
<proteinExistence type="predicted"/>
<keyword evidence="3" id="KW-0597">Phosphoprotein</keyword>
<feature type="transmembrane region" description="Helical" evidence="9">
    <location>
        <begin position="50"/>
        <end position="69"/>
    </location>
</feature>
<dbReference type="EC" id="2.7.13.3" evidence="2"/>
<keyword evidence="9" id="KW-0472">Membrane</keyword>
<dbReference type="PANTHER" id="PTHR24421:SF10">
    <property type="entry name" value="NITRATE_NITRITE SENSOR PROTEIN NARQ"/>
    <property type="match status" value="1"/>
</dbReference>
<evidence type="ECO:0000256" key="6">
    <source>
        <dbReference type="ARBA" id="ARBA00022777"/>
    </source>
</evidence>
<protein>
    <recommendedName>
        <fullName evidence="2">histidine kinase</fullName>
        <ecNumber evidence="2">2.7.13.3</ecNumber>
    </recommendedName>
</protein>
<dbReference type="InterPro" id="IPR011712">
    <property type="entry name" value="Sig_transdc_His_kin_sub3_dim/P"/>
</dbReference>
<feature type="transmembrane region" description="Helical" evidence="9">
    <location>
        <begin position="179"/>
        <end position="200"/>
    </location>
</feature>
<reference evidence="12 13" key="1">
    <citation type="submission" date="2021-06" db="EMBL/GenBank/DDBJ databases">
        <title>Actinoplanes lichenicola sp. nov., and Actinoplanes ovalisporus sp. nov., isolated from lichen in Thailand.</title>
        <authorList>
            <person name="Saeng-In P."/>
            <person name="Kanchanasin P."/>
            <person name="Yuki M."/>
            <person name="Kudo T."/>
            <person name="Ohkuma M."/>
            <person name="Phongsopitanun W."/>
            <person name="Tanasupawat S."/>
        </authorList>
    </citation>
    <scope>NUCLEOTIDE SEQUENCE [LARGE SCALE GENOMIC DNA]</scope>
    <source>
        <strain evidence="12 13">NBRC 110975</strain>
    </source>
</reference>
<evidence type="ECO:0000256" key="4">
    <source>
        <dbReference type="ARBA" id="ARBA00022679"/>
    </source>
</evidence>
<dbReference type="InterPro" id="IPR050482">
    <property type="entry name" value="Sensor_HK_TwoCompSys"/>
</dbReference>
<sequence>MALASAGVAAATMSIALALPGGRVGQAVLFVWISLSYVSCGLLAWRRHPAFGRLMVVVGLGAALSTLAWSPVPLLFTVGQALDLVVVVLFLHVFLAFPAGRLSGPARLLVGIGYAVSIGLQLVTMGLGGFGPGNLLRVVDAPRAADAVHTAELVALSVLLLAGVAVLGVRRAGSRPARWLVDAFTLGLVALAVLLVMGVLSAPGFAVVQAVTLGVLGLAPVAFLAGLLEARLARASLGELMVALRAEPDDLSPALARALRDPTARLLYWLPQYLCWVGSDGVPASLGESATLIRRDGEPVAAIVHHPSDDALLDAVVAAVEMVLDNGRLRAELRAGLAEVRGSRARVAEAGRRERRRLERDLHDGAQQRLVGLSLRLGLLETRLDGDPDARQAVVEARAEVATSLAELRDLSRGLYPAVLSAHGLAVAVESVPAPVPIRLICEVPGRLPEAIEVAAYYVVCESLTNVGRHAGASSAAVSLRLAGDRLLVEISDDGTGGADPDRGSGLRGLADRVETLGGTLRVRSPAGGGTRVRAELPCG</sequence>
<evidence type="ECO:0000313" key="12">
    <source>
        <dbReference type="EMBL" id="MBU2668912.1"/>
    </source>
</evidence>
<keyword evidence="8" id="KW-0902">Two-component regulatory system</keyword>
<feature type="domain" description="Histidine kinase/HSP90-like ATPase" evidence="10">
    <location>
        <begin position="454"/>
        <end position="538"/>
    </location>
</feature>
<dbReference type="CDD" id="cd16917">
    <property type="entry name" value="HATPase_UhpB-NarQ-NarX-like"/>
    <property type="match status" value="1"/>
</dbReference>
<evidence type="ECO:0000256" key="3">
    <source>
        <dbReference type="ARBA" id="ARBA00022553"/>
    </source>
</evidence>
<feature type="domain" description="Signal transduction histidine kinase subgroup 3 dimerisation and phosphoacceptor" evidence="11">
    <location>
        <begin position="354"/>
        <end position="420"/>
    </location>
</feature>
<comment type="catalytic activity">
    <reaction evidence="1">
        <text>ATP + protein L-histidine = ADP + protein N-phospho-L-histidine.</text>
        <dbReference type="EC" id="2.7.13.3"/>
    </reaction>
</comment>
<evidence type="ECO:0000256" key="8">
    <source>
        <dbReference type="ARBA" id="ARBA00023012"/>
    </source>
</evidence>
<dbReference type="Proteomes" id="UP001519654">
    <property type="component" value="Unassembled WGS sequence"/>
</dbReference>
<keyword evidence="9" id="KW-1133">Transmembrane helix</keyword>
<keyword evidence="4" id="KW-0808">Transferase</keyword>
<dbReference type="Pfam" id="PF02518">
    <property type="entry name" value="HATPase_c"/>
    <property type="match status" value="1"/>
</dbReference>
<dbReference type="SUPFAM" id="SSF55874">
    <property type="entry name" value="ATPase domain of HSP90 chaperone/DNA topoisomerase II/histidine kinase"/>
    <property type="match status" value="1"/>
</dbReference>
<gene>
    <name evidence="12" type="ORF">KOI35_35920</name>
</gene>
<feature type="transmembrane region" description="Helical" evidence="9">
    <location>
        <begin position="75"/>
        <end position="96"/>
    </location>
</feature>
<feature type="transmembrane region" description="Helical" evidence="9">
    <location>
        <begin position="147"/>
        <end position="167"/>
    </location>
</feature>
<dbReference type="InterPro" id="IPR003594">
    <property type="entry name" value="HATPase_dom"/>
</dbReference>
<feature type="transmembrane region" description="Helical" evidence="9">
    <location>
        <begin position="28"/>
        <end position="45"/>
    </location>
</feature>
<name>A0ABS5YZQ8_9ACTN</name>
<keyword evidence="7" id="KW-0067">ATP-binding</keyword>
<evidence type="ECO:0000256" key="7">
    <source>
        <dbReference type="ARBA" id="ARBA00022840"/>
    </source>
</evidence>
<dbReference type="RefSeq" id="WP_215793162.1">
    <property type="nucleotide sequence ID" value="NZ_JAHKKG010000013.1"/>
</dbReference>
<evidence type="ECO:0000256" key="1">
    <source>
        <dbReference type="ARBA" id="ARBA00000085"/>
    </source>
</evidence>
<evidence type="ECO:0000313" key="13">
    <source>
        <dbReference type="Proteomes" id="UP001519654"/>
    </source>
</evidence>
<dbReference type="EMBL" id="JAHKKG010000013">
    <property type="protein sequence ID" value="MBU2668912.1"/>
    <property type="molecule type" value="Genomic_DNA"/>
</dbReference>
<accession>A0ABS5YZQ8</accession>
<evidence type="ECO:0000259" key="10">
    <source>
        <dbReference type="Pfam" id="PF02518"/>
    </source>
</evidence>
<dbReference type="Gene3D" id="3.30.565.10">
    <property type="entry name" value="Histidine kinase-like ATPase, C-terminal domain"/>
    <property type="match status" value="1"/>
</dbReference>
<keyword evidence="9" id="KW-0812">Transmembrane</keyword>
<evidence type="ECO:0000256" key="2">
    <source>
        <dbReference type="ARBA" id="ARBA00012438"/>
    </source>
</evidence>
<evidence type="ECO:0000256" key="5">
    <source>
        <dbReference type="ARBA" id="ARBA00022741"/>
    </source>
</evidence>
<dbReference type="InterPro" id="IPR036890">
    <property type="entry name" value="HATPase_C_sf"/>
</dbReference>
<evidence type="ECO:0000259" key="11">
    <source>
        <dbReference type="Pfam" id="PF07730"/>
    </source>
</evidence>